<evidence type="ECO:0000256" key="1">
    <source>
        <dbReference type="SAM" id="MobiDB-lite"/>
    </source>
</evidence>
<gene>
    <name evidence="2" type="ORF">TanjilG_08131</name>
</gene>
<dbReference type="Proteomes" id="UP000188354">
    <property type="component" value="Chromosome LG04"/>
</dbReference>
<proteinExistence type="predicted"/>
<organism evidence="2 3">
    <name type="scientific">Lupinus angustifolius</name>
    <name type="common">Narrow-leaved blue lupine</name>
    <dbReference type="NCBI Taxonomy" id="3871"/>
    <lineage>
        <taxon>Eukaryota</taxon>
        <taxon>Viridiplantae</taxon>
        <taxon>Streptophyta</taxon>
        <taxon>Embryophyta</taxon>
        <taxon>Tracheophyta</taxon>
        <taxon>Spermatophyta</taxon>
        <taxon>Magnoliopsida</taxon>
        <taxon>eudicotyledons</taxon>
        <taxon>Gunneridae</taxon>
        <taxon>Pentapetalae</taxon>
        <taxon>rosids</taxon>
        <taxon>fabids</taxon>
        <taxon>Fabales</taxon>
        <taxon>Fabaceae</taxon>
        <taxon>Papilionoideae</taxon>
        <taxon>50 kb inversion clade</taxon>
        <taxon>genistoids sensu lato</taxon>
        <taxon>core genistoids</taxon>
        <taxon>Genisteae</taxon>
        <taxon>Lupinus</taxon>
    </lineage>
</organism>
<evidence type="ECO:0000313" key="2">
    <source>
        <dbReference type="EMBL" id="OIW13098.1"/>
    </source>
</evidence>
<name>A0A4P1RLP8_LUPAN</name>
<dbReference type="Gramene" id="OIW13098">
    <property type="protein sequence ID" value="OIW13098"/>
    <property type="gene ID" value="TanjilG_08131"/>
</dbReference>
<feature type="region of interest" description="Disordered" evidence="1">
    <location>
        <begin position="1"/>
        <end position="24"/>
    </location>
</feature>
<accession>A0A4P1RLP8</accession>
<dbReference type="AlphaFoldDB" id="A0A4P1RLP8"/>
<dbReference type="EMBL" id="CM007364">
    <property type="protein sequence ID" value="OIW13098.1"/>
    <property type="molecule type" value="Genomic_DNA"/>
</dbReference>
<sequence length="139" mass="14795">MDLVSNKQGESKATIPKFKGKSASLMQEDKTKMNEVTHAMHTSTMQTHATSNVTYLQADGVGVNSVMERGSSCNTSLMHTLTILNNTGMLGQDMHTLPTSSLVCDNGQEVVSNATGSNLKVIGDHGGSTINGEVSMDYQ</sequence>
<reference evidence="2 3" key="1">
    <citation type="journal article" date="2017" name="Plant Biotechnol. J.">
        <title>A comprehensive draft genome sequence for lupin (Lupinus angustifolius), an emerging health food: insights into plant-microbe interactions and legume evolution.</title>
        <authorList>
            <person name="Hane J.K."/>
            <person name="Ming Y."/>
            <person name="Kamphuis L.G."/>
            <person name="Nelson M.N."/>
            <person name="Garg G."/>
            <person name="Atkins C.A."/>
            <person name="Bayer P.E."/>
            <person name="Bravo A."/>
            <person name="Bringans S."/>
            <person name="Cannon S."/>
            <person name="Edwards D."/>
            <person name="Foley R."/>
            <person name="Gao L.L."/>
            <person name="Harrison M.J."/>
            <person name="Huang W."/>
            <person name="Hurgobin B."/>
            <person name="Li S."/>
            <person name="Liu C.W."/>
            <person name="McGrath A."/>
            <person name="Morahan G."/>
            <person name="Murray J."/>
            <person name="Weller J."/>
            <person name="Jian J."/>
            <person name="Singh K.B."/>
        </authorList>
    </citation>
    <scope>NUCLEOTIDE SEQUENCE [LARGE SCALE GENOMIC DNA]</scope>
    <source>
        <strain evidence="3">cv. Tanjil</strain>
        <tissue evidence="2">Whole plant</tissue>
    </source>
</reference>
<evidence type="ECO:0000313" key="3">
    <source>
        <dbReference type="Proteomes" id="UP000188354"/>
    </source>
</evidence>
<keyword evidence="3" id="KW-1185">Reference proteome</keyword>
<protein>
    <submittedName>
        <fullName evidence="2">Uncharacterized protein</fullName>
    </submittedName>
</protein>